<dbReference type="AlphaFoldDB" id="H2C1N0"/>
<dbReference type="GO" id="GO:0042602">
    <property type="term" value="F:riboflavin reductase (NADPH) activity"/>
    <property type="evidence" value="ECO:0007669"/>
    <property type="project" value="TreeGrafter"/>
</dbReference>
<dbReference type="InterPro" id="IPR002563">
    <property type="entry name" value="Flavin_Rdtase-like_dom"/>
</dbReference>
<evidence type="ECO:0000313" key="5">
    <source>
        <dbReference type="Proteomes" id="UP000003980"/>
    </source>
</evidence>
<evidence type="ECO:0000256" key="1">
    <source>
        <dbReference type="ARBA" id="ARBA00001917"/>
    </source>
</evidence>
<reference evidence="4 5" key="1">
    <citation type="submission" date="2012-01" db="EMBL/GenBank/DDBJ databases">
        <title>Improved High-Quality Draft sequence of Metallosphaera yellowstonensis MK1.</title>
        <authorList>
            <consortium name="US DOE Joint Genome Institute"/>
            <person name="Lucas S."/>
            <person name="Han J."/>
            <person name="Cheng J.-F."/>
            <person name="Goodwin L."/>
            <person name="Pitluck S."/>
            <person name="Peters L."/>
            <person name="Teshima H."/>
            <person name="Detter J.C."/>
            <person name="Han C."/>
            <person name="Tapia R."/>
            <person name="Land M."/>
            <person name="Hauser L."/>
            <person name="Kyrpides N."/>
            <person name="Kozubal M."/>
            <person name="Macur R.E."/>
            <person name="Jay Z."/>
            <person name="Inskeep W."/>
            <person name="Woyke T."/>
        </authorList>
    </citation>
    <scope>NUCLEOTIDE SEQUENCE [LARGE SCALE GENOMIC DNA]</scope>
    <source>
        <strain evidence="4 5">MK1</strain>
    </source>
</reference>
<gene>
    <name evidence="4" type="ORF">MetMK1DRAFT_00006530</name>
</gene>
<dbReference type="SMART" id="SM00903">
    <property type="entry name" value="Flavin_Reduct"/>
    <property type="match status" value="1"/>
</dbReference>
<accession>H2C1N0</accession>
<dbReference type="InterPro" id="IPR012349">
    <property type="entry name" value="Split_barrel_FMN-bd"/>
</dbReference>
<dbReference type="Proteomes" id="UP000003980">
    <property type="component" value="Unassembled WGS sequence"/>
</dbReference>
<organism evidence="4 5">
    <name type="scientific">Metallosphaera yellowstonensis MK1</name>
    <dbReference type="NCBI Taxonomy" id="671065"/>
    <lineage>
        <taxon>Archaea</taxon>
        <taxon>Thermoproteota</taxon>
        <taxon>Thermoprotei</taxon>
        <taxon>Sulfolobales</taxon>
        <taxon>Sulfolobaceae</taxon>
        <taxon>Metallosphaera</taxon>
    </lineage>
</organism>
<feature type="domain" description="Flavin reductase like" evidence="3">
    <location>
        <begin position="9"/>
        <end position="150"/>
    </location>
</feature>
<dbReference type="PANTHER" id="PTHR30466">
    <property type="entry name" value="FLAVIN REDUCTASE"/>
    <property type="match status" value="1"/>
</dbReference>
<dbReference type="InterPro" id="IPR050268">
    <property type="entry name" value="NADH-dep_flavin_reductase"/>
</dbReference>
<evidence type="ECO:0000313" key="4">
    <source>
        <dbReference type="EMBL" id="EHP70151.1"/>
    </source>
</evidence>
<dbReference type="STRING" id="671065.MetMK1DRAFT_00006530"/>
<keyword evidence="5" id="KW-1185">Reference proteome</keyword>
<sequence>MSDVIREVMRSFPLGVAVVTTTWNGKSVGMTVNTFNSLSLNPPLVMFAADVTKGNDIPFRESKGFIVNLTDDEETLKTFAFSPVEERFKLVEYREVEGMPLLSKAYAYVVAARREVLEIGDHAIIVGEVKFGERMRDPTPLVYYMRDFRRLC</sequence>
<protein>
    <submittedName>
        <fullName evidence="4">Conserved protein of DIM6/NTAB family</fullName>
    </submittedName>
</protein>
<dbReference type="PANTHER" id="PTHR30466:SF1">
    <property type="entry name" value="FMN REDUCTASE (NADH) RUTF"/>
    <property type="match status" value="1"/>
</dbReference>
<evidence type="ECO:0000256" key="2">
    <source>
        <dbReference type="ARBA" id="ARBA00023002"/>
    </source>
</evidence>
<dbReference type="Gene3D" id="2.30.110.10">
    <property type="entry name" value="Electron Transport, Fmn-binding Protein, Chain A"/>
    <property type="match status" value="1"/>
</dbReference>
<proteinExistence type="predicted"/>
<dbReference type="eggNOG" id="arCOG02017">
    <property type="taxonomic scope" value="Archaea"/>
</dbReference>
<comment type="cofactor">
    <cofactor evidence="1">
        <name>FMN</name>
        <dbReference type="ChEBI" id="CHEBI:58210"/>
    </cofactor>
</comment>
<evidence type="ECO:0000259" key="3">
    <source>
        <dbReference type="SMART" id="SM00903"/>
    </source>
</evidence>
<dbReference type="OrthoDB" id="8522at2157"/>
<dbReference type="Pfam" id="PF01613">
    <property type="entry name" value="Flavin_Reduct"/>
    <property type="match status" value="1"/>
</dbReference>
<dbReference type="GO" id="GO:0010181">
    <property type="term" value="F:FMN binding"/>
    <property type="evidence" value="ECO:0007669"/>
    <property type="project" value="InterPro"/>
</dbReference>
<dbReference type="SUPFAM" id="SSF50475">
    <property type="entry name" value="FMN-binding split barrel"/>
    <property type="match status" value="1"/>
</dbReference>
<dbReference type="EMBL" id="JH597761">
    <property type="protein sequence ID" value="EHP70151.1"/>
    <property type="molecule type" value="Genomic_DNA"/>
</dbReference>
<dbReference type="HOGENOM" id="CLU_059021_1_2_2"/>
<name>H2C1N0_9CREN</name>
<keyword evidence="2" id="KW-0560">Oxidoreductase</keyword>
<dbReference type="RefSeq" id="WP_009070615.1">
    <property type="nucleotide sequence ID" value="NZ_JH597761.1"/>
</dbReference>